<sequence length="59" mass="7097">MLDRELIKKIMQIKQESGLTLHDLSKNLDLQVSTIERWFKTNRINKVYARLVKEKLQIE</sequence>
<evidence type="ECO:0008006" key="3">
    <source>
        <dbReference type="Google" id="ProtNLM"/>
    </source>
</evidence>
<dbReference type="EMBL" id="MFFW01000024">
    <property type="protein sequence ID" value="OGF24351.1"/>
    <property type="molecule type" value="Genomic_DNA"/>
</dbReference>
<dbReference type="AlphaFoldDB" id="A0A1F5SDK3"/>
<evidence type="ECO:0000313" key="2">
    <source>
        <dbReference type="Proteomes" id="UP000178783"/>
    </source>
</evidence>
<protein>
    <recommendedName>
        <fullName evidence="3">HTH cro/C1-type domain-containing protein</fullName>
    </recommendedName>
</protein>
<dbReference type="Proteomes" id="UP000178783">
    <property type="component" value="Unassembled WGS sequence"/>
</dbReference>
<evidence type="ECO:0000313" key="1">
    <source>
        <dbReference type="EMBL" id="OGF24351.1"/>
    </source>
</evidence>
<gene>
    <name evidence="1" type="ORF">A3H66_02965</name>
</gene>
<accession>A0A1F5SDK3</accession>
<proteinExistence type="predicted"/>
<dbReference type="STRING" id="1797989.A3H66_02965"/>
<organism evidence="1 2">
    <name type="scientific">Candidatus Falkowbacteria bacterium RIFCSPLOWO2_02_FULL_45_21</name>
    <dbReference type="NCBI Taxonomy" id="1797989"/>
    <lineage>
        <taxon>Bacteria</taxon>
        <taxon>Candidatus Falkowiibacteriota</taxon>
    </lineage>
</organism>
<name>A0A1F5SDK3_9BACT</name>
<reference evidence="1 2" key="1">
    <citation type="journal article" date="2016" name="Nat. Commun.">
        <title>Thousands of microbial genomes shed light on interconnected biogeochemical processes in an aquifer system.</title>
        <authorList>
            <person name="Anantharaman K."/>
            <person name="Brown C.T."/>
            <person name="Hug L.A."/>
            <person name="Sharon I."/>
            <person name="Castelle C.J."/>
            <person name="Probst A.J."/>
            <person name="Thomas B.C."/>
            <person name="Singh A."/>
            <person name="Wilkins M.J."/>
            <person name="Karaoz U."/>
            <person name="Brodie E.L."/>
            <person name="Williams K.H."/>
            <person name="Hubbard S.S."/>
            <person name="Banfield J.F."/>
        </authorList>
    </citation>
    <scope>NUCLEOTIDE SEQUENCE [LARGE SCALE GENOMIC DNA]</scope>
</reference>
<comment type="caution">
    <text evidence="1">The sequence shown here is derived from an EMBL/GenBank/DDBJ whole genome shotgun (WGS) entry which is preliminary data.</text>
</comment>